<gene>
    <name evidence="8" type="ORF">JOC48_001762</name>
</gene>
<keyword evidence="9" id="KW-1185">Reference proteome</keyword>
<evidence type="ECO:0000313" key="9">
    <source>
        <dbReference type="Proteomes" id="UP001296943"/>
    </source>
</evidence>
<dbReference type="Proteomes" id="UP001296943">
    <property type="component" value="Unassembled WGS sequence"/>
</dbReference>
<dbReference type="PANTHER" id="PTHR33307">
    <property type="entry name" value="ALPHA-RHAMNOSIDASE (EUROFUNG)"/>
    <property type="match status" value="1"/>
</dbReference>
<comment type="catalytic activity">
    <reaction evidence="1">
        <text>Hydrolysis of terminal non-reducing alpha-L-rhamnose residues in alpha-L-rhamnosides.</text>
        <dbReference type="EC" id="3.2.1.40"/>
    </reaction>
</comment>
<dbReference type="InterPro" id="IPR035396">
    <property type="entry name" value="Bac_rhamnosid6H"/>
</dbReference>
<dbReference type="Pfam" id="PF17389">
    <property type="entry name" value="Bac_rhamnosid6H"/>
    <property type="match status" value="1"/>
</dbReference>
<dbReference type="Gene3D" id="2.60.40.10">
    <property type="entry name" value="Immunoglobulins"/>
    <property type="match status" value="1"/>
</dbReference>
<dbReference type="InterPro" id="IPR008902">
    <property type="entry name" value="Rhamnosid_concanavalin"/>
</dbReference>
<name>A0ABS2MZD8_9BACI</name>
<dbReference type="Pfam" id="PF25788">
    <property type="entry name" value="Ig_Rha78A_N"/>
    <property type="match status" value="1"/>
</dbReference>
<keyword evidence="3" id="KW-0378">Hydrolase</keyword>
<dbReference type="SUPFAM" id="SSF48208">
    <property type="entry name" value="Six-hairpin glycosidases"/>
    <property type="match status" value="1"/>
</dbReference>
<reference evidence="8 9" key="1">
    <citation type="submission" date="2021-01" db="EMBL/GenBank/DDBJ databases">
        <title>Genomic Encyclopedia of Type Strains, Phase IV (KMG-IV): sequencing the most valuable type-strain genomes for metagenomic binning, comparative biology and taxonomic classification.</title>
        <authorList>
            <person name="Goeker M."/>
        </authorList>
    </citation>
    <scope>NUCLEOTIDE SEQUENCE [LARGE SCALE GENOMIC DNA]</scope>
    <source>
        <strain evidence="8 9">DSM 23711</strain>
    </source>
</reference>
<dbReference type="InterPro" id="IPR035398">
    <property type="entry name" value="Bac_rhamnosid_C"/>
</dbReference>
<feature type="domain" description="Alpha-L-rhamnosidase concanavalin-like" evidence="4">
    <location>
        <begin position="325"/>
        <end position="421"/>
    </location>
</feature>
<evidence type="ECO:0000259" key="6">
    <source>
        <dbReference type="Pfam" id="PF17389"/>
    </source>
</evidence>
<organism evidence="8 9">
    <name type="scientific">Aquibacillus albus</name>
    <dbReference type="NCBI Taxonomy" id="1168171"/>
    <lineage>
        <taxon>Bacteria</taxon>
        <taxon>Bacillati</taxon>
        <taxon>Bacillota</taxon>
        <taxon>Bacilli</taxon>
        <taxon>Bacillales</taxon>
        <taxon>Bacillaceae</taxon>
        <taxon>Aquibacillus</taxon>
    </lineage>
</organism>
<dbReference type="InterPro" id="IPR013783">
    <property type="entry name" value="Ig-like_fold"/>
</dbReference>
<dbReference type="InterPro" id="IPR013737">
    <property type="entry name" value="Bac_rhamnosid_N"/>
</dbReference>
<dbReference type="Gene3D" id="2.60.420.10">
    <property type="entry name" value="Maltose phosphorylase, domain 3"/>
    <property type="match status" value="1"/>
</dbReference>
<feature type="domain" description="Bacterial alpha-L-rhamnosidase N-terminal" evidence="5">
    <location>
        <begin position="148"/>
        <end position="310"/>
    </location>
</feature>
<evidence type="ECO:0000256" key="2">
    <source>
        <dbReference type="ARBA" id="ARBA00012652"/>
    </source>
</evidence>
<comment type="caution">
    <text evidence="8">The sequence shown here is derived from an EMBL/GenBank/DDBJ whole genome shotgun (WGS) entry which is preliminary data.</text>
</comment>
<evidence type="ECO:0000259" key="7">
    <source>
        <dbReference type="Pfam" id="PF17390"/>
    </source>
</evidence>
<dbReference type="RefSeq" id="WP_204498768.1">
    <property type="nucleotide sequence ID" value="NZ_JAFBDR010000008.1"/>
</dbReference>
<dbReference type="InterPro" id="IPR008928">
    <property type="entry name" value="6-hairpin_glycosidase_sf"/>
</dbReference>
<evidence type="ECO:0000313" key="8">
    <source>
        <dbReference type="EMBL" id="MBM7571266.1"/>
    </source>
</evidence>
<feature type="domain" description="Alpha-L-rhamnosidase C-terminal" evidence="7">
    <location>
        <begin position="747"/>
        <end position="812"/>
    </location>
</feature>
<dbReference type="Pfam" id="PF08531">
    <property type="entry name" value="Bac_rhamnosid_N"/>
    <property type="match status" value="1"/>
</dbReference>
<evidence type="ECO:0000256" key="3">
    <source>
        <dbReference type="ARBA" id="ARBA00022801"/>
    </source>
</evidence>
<accession>A0ABS2MZD8</accession>
<proteinExistence type="predicted"/>
<dbReference type="EC" id="3.2.1.40" evidence="2"/>
<sequence length="849" mass="96903">MIKTSAGKPTGLLVEFLSVPLGIETEKPNFSWIVNDRSNGERQSAYKILVATDYKKLLDNEGDQWDSGKVVSSKSSNVRYLGKALQSQTIYYWKVKTWNSTGKESPYSNIQMFTTAVKDNWDATPIWLQDSTTNNFAFFRKSFPLKHKQINKAIAHVTALSPDEAAQYVYKLSINGKVVGTGPERGFNGINRYTTFDVTNFLISGQENVIGALNYTESDKRFLFQMNVFYTDGTVEKVISDQSWNGLNAKNIYVDGGNAGNDLYYYVPRENIDATKYPFGWDEAGFDDSNWEQVTKKEIIQNLQSSPTRNTERRIVKPVKIVHKGNNNYFIDFGKAVVGSLRLELDNKGNSGHQIDIKYGEELQEQESVRSMRTDNTYEEVWTLKEQKQVIEQWGYRVIRYAEVKNFPVELKEEHFSVIALHHPFDDQAALFESSDQTLNDVWDFVKYSIKATALDVYVDTHTRERRNYEGDAYINQLSQYSMDREYAFARYSMEYLYYRPTWPTEYKQQTVMMAWEDYMYTGNTESLEKYYNILKTKTLSDYLNDEGLVEKSEENDLVDWPLTQRDGYQFSTINTVINTFQYIAIKHLANIANILGLKEDAQLFANQAEKMFDAVNKYLYSEEAGKFKDGKNIDHYALHASAFPLAVGLVSEKNQESAANYAASKGMAVSVYGSQFLLDGLYNSGKSHAALSLMTSKDMNSWGHLMYDLGATIVTEAWDPEQKPNMSYSHAWASAPANIIPRQLFGVQPIEPGFNKIQIKPQPAHLEWAKLKVPSIKGPIEAEFENKENRFILKINIPANTTAKVYLPKLNINHNRVKANEQNVAGDENGDFVVIDDVGSGVNTFIRE</sequence>
<dbReference type="EMBL" id="JAFBDR010000008">
    <property type="protein sequence ID" value="MBM7571266.1"/>
    <property type="molecule type" value="Genomic_DNA"/>
</dbReference>
<dbReference type="InterPro" id="IPR016007">
    <property type="entry name" value="Alpha_rhamnosid"/>
</dbReference>
<dbReference type="Pfam" id="PF17390">
    <property type="entry name" value="Bac_rhamnosid_C"/>
    <property type="match status" value="1"/>
</dbReference>
<protein>
    <recommendedName>
        <fullName evidence="2">alpha-L-rhamnosidase</fullName>
        <ecNumber evidence="2">3.2.1.40</ecNumber>
    </recommendedName>
</protein>
<evidence type="ECO:0000256" key="1">
    <source>
        <dbReference type="ARBA" id="ARBA00001445"/>
    </source>
</evidence>
<evidence type="ECO:0000259" key="4">
    <source>
        <dbReference type="Pfam" id="PF05592"/>
    </source>
</evidence>
<feature type="domain" description="Alpha-L-rhamnosidase six-hairpin glycosidase" evidence="6">
    <location>
        <begin position="427"/>
        <end position="743"/>
    </location>
</feature>
<dbReference type="InterPro" id="IPR012341">
    <property type="entry name" value="6hp_glycosidase-like_sf"/>
</dbReference>
<dbReference type="Gene3D" id="2.60.120.260">
    <property type="entry name" value="Galactose-binding domain-like"/>
    <property type="match status" value="2"/>
</dbReference>
<dbReference type="Gene3D" id="1.50.10.10">
    <property type="match status" value="1"/>
</dbReference>
<dbReference type="Pfam" id="PF05592">
    <property type="entry name" value="Bac_rhamnosid"/>
    <property type="match status" value="1"/>
</dbReference>
<evidence type="ECO:0000259" key="5">
    <source>
        <dbReference type="Pfam" id="PF08531"/>
    </source>
</evidence>
<dbReference type="PANTHER" id="PTHR33307:SF6">
    <property type="entry name" value="ALPHA-RHAMNOSIDASE (EUROFUNG)-RELATED"/>
    <property type="match status" value="1"/>
</dbReference>